<evidence type="ECO:0000313" key="4">
    <source>
        <dbReference type="Proteomes" id="UP001489004"/>
    </source>
</evidence>
<accession>A0AAW1PAD4</accession>
<feature type="coiled-coil region" evidence="1">
    <location>
        <begin position="1505"/>
        <end position="1598"/>
    </location>
</feature>
<name>A0AAW1PAD4_9CHLO</name>
<feature type="region of interest" description="Disordered" evidence="2">
    <location>
        <begin position="940"/>
        <end position="971"/>
    </location>
</feature>
<dbReference type="PANTHER" id="PTHR23164:SF30">
    <property type="entry name" value="EARLY ENDOSOME ANTIGEN 1"/>
    <property type="match status" value="1"/>
</dbReference>
<dbReference type="PANTHER" id="PTHR23164">
    <property type="entry name" value="EARLY ENDOSOME ANTIGEN 1"/>
    <property type="match status" value="1"/>
</dbReference>
<organism evidence="3 4">
    <name type="scientific">[Myrmecia] bisecta</name>
    <dbReference type="NCBI Taxonomy" id="41462"/>
    <lineage>
        <taxon>Eukaryota</taxon>
        <taxon>Viridiplantae</taxon>
        <taxon>Chlorophyta</taxon>
        <taxon>core chlorophytes</taxon>
        <taxon>Trebouxiophyceae</taxon>
        <taxon>Trebouxiales</taxon>
        <taxon>Trebouxiaceae</taxon>
        <taxon>Myrmecia</taxon>
    </lineage>
</organism>
<proteinExistence type="predicted"/>
<feature type="compositionally biased region" description="Basic and acidic residues" evidence="2">
    <location>
        <begin position="945"/>
        <end position="958"/>
    </location>
</feature>
<dbReference type="EMBL" id="JALJOR010000016">
    <property type="protein sequence ID" value="KAK9805295.1"/>
    <property type="molecule type" value="Genomic_DNA"/>
</dbReference>
<feature type="coiled-coil region" evidence="1">
    <location>
        <begin position="1375"/>
        <end position="1472"/>
    </location>
</feature>
<comment type="caution">
    <text evidence="3">The sequence shown here is derived from an EMBL/GenBank/DDBJ whole genome shotgun (WGS) entry which is preliminary data.</text>
</comment>
<keyword evidence="1" id="KW-0175">Coiled coil</keyword>
<dbReference type="Proteomes" id="UP001489004">
    <property type="component" value="Unassembled WGS sequence"/>
</dbReference>
<feature type="compositionally biased region" description="Polar residues" evidence="2">
    <location>
        <begin position="959"/>
        <end position="969"/>
    </location>
</feature>
<keyword evidence="4" id="KW-1185">Reference proteome</keyword>
<evidence type="ECO:0000256" key="1">
    <source>
        <dbReference type="SAM" id="Coils"/>
    </source>
</evidence>
<reference evidence="3 4" key="1">
    <citation type="journal article" date="2024" name="Nat. Commun.">
        <title>Phylogenomics reveals the evolutionary origins of lichenization in chlorophyte algae.</title>
        <authorList>
            <person name="Puginier C."/>
            <person name="Libourel C."/>
            <person name="Otte J."/>
            <person name="Skaloud P."/>
            <person name="Haon M."/>
            <person name="Grisel S."/>
            <person name="Petersen M."/>
            <person name="Berrin J.G."/>
            <person name="Delaux P.M."/>
            <person name="Dal Grande F."/>
            <person name="Keller J."/>
        </authorList>
    </citation>
    <scope>NUCLEOTIDE SEQUENCE [LARGE SCALE GENOMIC DNA]</scope>
    <source>
        <strain evidence="3 4">SAG 2043</strain>
    </source>
</reference>
<evidence type="ECO:0000313" key="3">
    <source>
        <dbReference type="EMBL" id="KAK9805295.1"/>
    </source>
</evidence>
<sequence length="1692" mass="183765">MEGPIEEAGARNIAQLKFELTNNGSTSAACWDLARATAGCQIAGALLLRLALTSKQWQGLKEGDRASITFGVRVPTGSKTHLFTPAGRLDCVSSNLCKLELHKVLHRDNLRSPSHAELHFFAADSIYVNSSETRSSACPLLEHNILLLVEERALECQRPLSHVVRVLPPCNEGPWQPDERAIQAATDKHLSCPDDNVFIATYSANGAEHADNAGLCLPGKQLDLMKRADLIYAGDMGTLPAAAHIFDSQRPSNQASAADGSILQSAISCPSATSSQVAYSSDKTDDDQAARAIRSLVPTDDVQDAVQELTTYVFSDRGLMDGWLFDEAVHVDSKTLTVEGDTPCGYDLVPVWDDQSNLHDDVGMGEQPSWTLLEVTGAGIPVPTLTIPLRRRLRIDGGEQVFDALRPCSDAALRAHNRRVMPEGDWFCSAGCQAEGKRAELQERRSPECSPERLFALQALLAPGQGDVVLRQGIMQNPFSLGVGMLQAPMTVPVPENPQQPYFLGNVVLPHLRGMLAGMTQQLPQSPHNVVVFLSAHGVVGQLPSVCLGPGQPVRLLTLVPHLLTVLREQMPGCRLWLEILCCWVADNELSTELATILGGFLRPGEAIVVSADSGTITLPIIICDRPASIAAFFHHQSATVRELLSGIGGSGFRQVHSTCIDHTGKMSHHRIGHVETDMVKASRWSRAIEVIGDVTPTAASDVNIVIDCMHPGQLSSQPLTASPALALGPISEHLHDLEEILAELTVERGANGSTDDWVAAVQQQGRALAAELLALQEEAAASSAKLAALQREREQERSQLADTQAALKEAMEHLESTCSEGCTAEELHAELQMQTAALERLRKDIAAAEACKTQELQQTIARFEELEAALALAEQQMETAQDLSLIEHLEEKYRALKAEMQHSMDAAGQSRKEATDAEAARAQALAELEQAKQLTAALQGKLSEQTKERDRLARQLEQDQATASSSEQGADERLAELLQQLQGKEAALALLRQEADRARMQAEQQQQEADRLQRKCRDLEETLCQWQAGTTSDEAALRRDLAGASARALRLQQEVHDLEQQLRQANTSVSGLQQQLQQLEHQQAAAAADAKASQQRAAALEQALQEQGEASCALDAEVAAVQQHIQERDQHMLELQDQLQELRGRGEQDAEHKEELGPSLKELQAVKAENTAALKRASAELVTLRASAEAKQDQLDKLQEELDSTRSALKRTQQDGAAQAAARAADLESEFEKACLSARQQQERIDSLQQQVQDLTQRAASAKQLQVELERVQAENVAKAQYLKEAAAKLQAARESEKQKAAELANASEVAQILTSEVQQLQVEVELKSEAVEGWRGEARQARALADSAAEAIEEATEFARQVGRLQEALDEHAATLQRQSGILQQKEQQLQQKDAALAERTRALEAATAAQQGMASELQRLRGLTEQLQQQLKEAQQGAPASDASLENVRRQAAAEAVEARNLLAKAESATIALGKQMAALKVTTAAEKQESESAANQDMISQEDALALLDEMEELTEQLDEEAAAAEEARSRAEAAEAELARLQGELAHMKGEENGASPSNASGSSKDASLVAQLAAARAAQAAAEAEAAELRSQLSTSDTRDATARQRFLDDLRRMSGTKRLTATLQRVAELEQENAILQESMSEREQKLKQSRRFINTYLQHASTINPDQLLSSVPADPDLTGQVGP</sequence>
<gene>
    <name evidence="3" type="ORF">WJX72_011684</name>
</gene>
<protein>
    <submittedName>
        <fullName evidence="3">Uncharacterized protein</fullName>
    </submittedName>
</protein>
<feature type="coiled-coil region" evidence="1">
    <location>
        <begin position="1626"/>
        <end position="1653"/>
    </location>
</feature>
<dbReference type="Gene3D" id="1.10.287.1490">
    <property type="match status" value="1"/>
</dbReference>
<evidence type="ECO:0000256" key="2">
    <source>
        <dbReference type="SAM" id="MobiDB-lite"/>
    </source>
</evidence>